<name>A0A6A7C4M1_9PEZI</name>
<feature type="signal peptide" evidence="1">
    <location>
        <begin position="1"/>
        <end position="26"/>
    </location>
</feature>
<gene>
    <name evidence="2" type="ORF">K470DRAFT_256536</name>
</gene>
<sequence>FRRDLYAGTHLLTIIIVGFCESAASGVDGLHQSLLRAFNRTETFRENLLEPRLYHSHEVVGGSKLSQICAKPNTRWVLNQGNAQIED</sequence>
<feature type="non-terminal residue" evidence="2">
    <location>
        <position position="1"/>
    </location>
</feature>
<dbReference type="Proteomes" id="UP000799421">
    <property type="component" value="Unassembled WGS sequence"/>
</dbReference>
<reference evidence="2" key="1">
    <citation type="journal article" date="2020" name="Stud. Mycol.">
        <title>101 Dothideomycetes genomes: a test case for predicting lifestyles and emergence of pathogens.</title>
        <authorList>
            <person name="Haridas S."/>
            <person name="Albert R."/>
            <person name="Binder M."/>
            <person name="Bloem J."/>
            <person name="Labutti K."/>
            <person name="Salamov A."/>
            <person name="Andreopoulos B."/>
            <person name="Baker S."/>
            <person name="Barry K."/>
            <person name="Bills G."/>
            <person name="Bluhm B."/>
            <person name="Cannon C."/>
            <person name="Castanera R."/>
            <person name="Culley D."/>
            <person name="Daum C."/>
            <person name="Ezra D."/>
            <person name="Gonzalez J."/>
            <person name="Henrissat B."/>
            <person name="Kuo A."/>
            <person name="Liang C."/>
            <person name="Lipzen A."/>
            <person name="Lutzoni F."/>
            <person name="Magnuson J."/>
            <person name="Mondo S."/>
            <person name="Nolan M."/>
            <person name="Ohm R."/>
            <person name="Pangilinan J."/>
            <person name="Park H.-J."/>
            <person name="Ramirez L."/>
            <person name="Alfaro M."/>
            <person name="Sun H."/>
            <person name="Tritt A."/>
            <person name="Yoshinaga Y."/>
            <person name="Zwiers L.-H."/>
            <person name="Turgeon B."/>
            <person name="Goodwin S."/>
            <person name="Spatafora J."/>
            <person name="Crous P."/>
            <person name="Grigoriev I."/>
        </authorList>
    </citation>
    <scope>NUCLEOTIDE SEQUENCE</scope>
    <source>
        <strain evidence="2">CBS 480.64</strain>
    </source>
</reference>
<proteinExistence type="predicted"/>
<evidence type="ECO:0000313" key="3">
    <source>
        <dbReference type="Proteomes" id="UP000799421"/>
    </source>
</evidence>
<dbReference type="EMBL" id="MU005969">
    <property type="protein sequence ID" value="KAF2861999.1"/>
    <property type="molecule type" value="Genomic_DNA"/>
</dbReference>
<evidence type="ECO:0000313" key="2">
    <source>
        <dbReference type="EMBL" id="KAF2861999.1"/>
    </source>
</evidence>
<keyword evidence="3" id="KW-1185">Reference proteome</keyword>
<dbReference type="AlphaFoldDB" id="A0A6A7C4M1"/>
<accession>A0A6A7C4M1</accession>
<feature type="chain" id="PRO_5025518344" evidence="1">
    <location>
        <begin position="27"/>
        <end position="87"/>
    </location>
</feature>
<evidence type="ECO:0000256" key="1">
    <source>
        <dbReference type="SAM" id="SignalP"/>
    </source>
</evidence>
<organism evidence="2 3">
    <name type="scientific">Piedraia hortae CBS 480.64</name>
    <dbReference type="NCBI Taxonomy" id="1314780"/>
    <lineage>
        <taxon>Eukaryota</taxon>
        <taxon>Fungi</taxon>
        <taxon>Dikarya</taxon>
        <taxon>Ascomycota</taxon>
        <taxon>Pezizomycotina</taxon>
        <taxon>Dothideomycetes</taxon>
        <taxon>Dothideomycetidae</taxon>
        <taxon>Capnodiales</taxon>
        <taxon>Piedraiaceae</taxon>
        <taxon>Piedraia</taxon>
    </lineage>
</organism>
<keyword evidence="1" id="KW-0732">Signal</keyword>
<protein>
    <submittedName>
        <fullName evidence="2">Uncharacterized protein</fullName>
    </submittedName>
</protein>